<proteinExistence type="predicted"/>
<protein>
    <submittedName>
        <fullName evidence="3">Protein FecR</fullName>
    </submittedName>
</protein>
<accession>A0ABQ4UXU6</accession>
<dbReference type="RefSeq" id="WP_137827189.1">
    <property type="nucleotide sequence ID" value="NZ_BPRE01000011.1"/>
</dbReference>
<reference evidence="3" key="1">
    <citation type="journal article" date="2021" name="Front. Microbiol.">
        <title>Comprehensive Comparative Genomics and Phenotyping of Methylobacterium Species.</title>
        <authorList>
            <person name="Alessa O."/>
            <person name="Ogura Y."/>
            <person name="Fujitani Y."/>
            <person name="Takami H."/>
            <person name="Hayashi T."/>
            <person name="Sahin N."/>
            <person name="Tani A."/>
        </authorList>
    </citation>
    <scope>NUCLEOTIDE SEQUENCE</scope>
    <source>
        <strain evidence="3">DSM 14458</strain>
    </source>
</reference>
<feature type="domain" description="FecR protein" evidence="1">
    <location>
        <begin position="110"/>
        <end position="199"/>
    </location>
</feature>
<dbReference type="Proteomes" id="UP001055093">
    <property type="component" value="Unassembled WGS sequence"/>
</dbReference>
<dbReference type="InterPro" id="IPR006860">
    <property type="entry name" value="FecR"/>
</dbReference>
<dbReference type="InterPro" id="IPR012373">
    <property type="entry name" value="Ferrdict_sens_TM"/>
</dbReference>
<dbReference type="PANTHER" id="PTHR30273">
    <property type="entry name" value="PERIPLASMIC SIGNAL SENSOR AND SIGMA FACTOR ACTIVATOR FECR-RELATED"/>
    <property type="match status" value="1"/>
</dbReference>
<organism evidence="3 4">
    <name type="scientific">Methylorubrum suomiense</name>
    <dbReference type="NCBI Taxonomy" id="144191"/>
    <lineage>
        <taxon>Bacteria</taxon>
        <taxon>Pseudomonadati</taxon>
        <taxon>Pseudomonadota</taxon>
        <taxon>Alphaproteobacteria</taxon>
        <taxon>Hyphomicrobiales</taxon>
        <taxon>Methylobacteriaceae</taxon>
        <taxon>Methylorubrum</taxon>
    </lineage>
</organism>
<dbReference type="EMBL" id="BPRE01000011">
    <property type="protein sequence ID" value="GJE76968.1"/>
    <property type="molecule type" value="Genomic_DNA"/>
</dbReference>
<dbReference type="Gene3D" id="2.60.120.1440">
    <property type="match status" value="1"/>
</dbReference>
<reference evidence="3" key="2">
    <citation type="submission" date="2021-08" db="EMBL/GenBank/DDBJ databases">
        <authorList>
            <person name="Tani A."/>
            <person name="Ola A."/>
            <person name="Ogura Y."/>
            <person name="Katsura K."/>
            <person name="Hayashi T."/>
        </authorList>
    </citation>
    <scope>NUCLEOTIDE SEQUENCE</scope>
    <source>
        <strain evidence="3">DSM 14458</strain>
    </source>
</reference>
<dbReference type="Pfam" id="PF16220">
    <property type="entry name" value="DUF4880"/>
    <property type="match status" value="1"/>
</dbReference>
<feature type="domain" description="FecR N-terminal" evidence="2">
    <location>
        <begin position="19"/>
        <end position="61"/>
    </location>
</feature>
<name>A0ABQ4UXU6_9HYPH</name>
<evidence type="ECO:0000313" key="3">
    <source>
        <dbReference type="EMBL" id="GJE76968.1"/>
    </source>
</evidence>
<keyword evidence="4" id="KW-1185">Reference proteome</keyword>
<evidence type="ECO:0000259" key="1">
    <source>
        <dbReference type="Pfam" id="PF04773"/>
    </source>
</evidence>
<sequence>MKRSQNDMDIDDDRARIVERAAFWYLKMNDGVPLEADRAALQSWLTSDERHAVAYAEVGRLWDGAMGMSLSKPQRVRPLVSRRTIGKAAVGAGLGLAGWMSLNDYPTADFHTGIGERRSIALPDGSTVDLAAKSALSLDYSTQRRRLQLHEGDAFFNVAPDAQRPFIVAAGRGQITALGTAFGVALHDDRATVIVTEHGVEVLHDKRTTRLTAGTAIDYQVDMMGDPHPSETRADLAWREGRLVFTRAPLGLVVKTLNRWRKGRVILMSSALAARPVTLIANLHRLDGVMSQLAQAIPLRVVDGPFKTVLLFAPS</sequence>
<evidence type="ECO:0000313" key="4">
    <source>
        <dbReference type="Proteomes" id="UP001055093"/>
    </source>
</evidence>
<dbReference type="Pfam" id="PF04773">
    <property type="entry name" value="FecR"/>
    <property type="match status" value="1"/>
</dbReference>
<dbReference type="PIRSF" id="PIRSF018266">
    <property type="entry name" value="FecR"/>
    <property type="match status" value="1"/>
</dbReference>
<evidence type="ECO:0000259" key="2">
    <source>
        <dbReference type="Pfam" id="PF16220"/>
    </source>
</evidence>
<dbReference type="PANTHER" id="PTHR30273:SF2">
    <property type="entry name" value="PROTEIN FECR"/>
    <property type="match status" value="1"/>
</dbReference>
<dbReference type="Gene3D" id="3.55.50.30">
    <property type="match status" value="1"/>
</dbReference>
<comment type="caution">
    <text evidence="3">The sequence shown here is derived from an EMBL/GenBank/DDBJ whole genome shotgun (WGS) entry which is preliminary data.</text>
</comment>
<gene>
    <name evidence="3" type="primary">fecR_4</name>
    <name evidence="3" type="ORF">BGCPKDLD_3568</name>
</gene>
<dbReference type="InterPro" id="IPR032623">
    <property type="entry name" value="FecR_N"/>
</dbReference>